<dbReference type="EMBL" id="DF977003">
    <property type="protein sequence ID" value="GAQ26108.1"/>
    <property type="molecule type" value="Genomic_DNA"/>
</dbReference>
<evidence type="ECO:0000256" key="1">
    <source>
        <dbReference type="SAM" id="Phobius"/>
    </source>
</evidence>
<evidence type="ECO:0000313" key="2">
    <source>
        <dbReference type="EMBL" id="GAQ26108.1"/>
    </source>
</evidence>
<proteinExistence type="predicted"/>
<reference evidence="2" key="1">
    <citation type="journal article" date="2016" name="Genome Announc.">
        <title>Draft Genome Sequence of the Syntrophic Lactate-Degrading Bacterium Tepidanaerobacter syntrophicus JLT.</title>
        <authorList>
            <person name="Matsuura N."/>
            <person name="Ohashi A."/>
            <person name="Tourlousse D.M."/>
            <person name="Sekiguchi Y."/>
        </authorList>
    </citation>
    <scope>NUCLEOTIDE SEQUENCE [LARGE SCALE GENOMIC DNA]</scope>
    <source>
        <strain evidence="2">JL</strain>
    </source>
</reference>
<dbReference type="OrthoDB" id="9786793at2"/>
<dbReference type="RefSeq" id="WP_059033895.1">
    <property type="nucleotide sequence ID" value="NZ_BSDN01000004.1"/>
</dbReference>
<keyword evidence="1" id="KW-0812">Transmembrane</keyword>
<keyword evidence="3" id="KW-1185">Reference proteome</keyword>
<dbReference type="STRING" id="224999.GCA_001485475_02147"/>
<organism evidence="2">
    <name type="scientific">Tepidanaerobacter syntrophicus</name>
    <dbReference type="NCBI Taxonomy" id="224999"/>
    <lineage>
        <taxon>Bacteria</taxon>
        <taxon>Bacillati</taxon>
        <taxon>Bacillota</taxon>
        <taxon>Clostridia</taxon>
        <taxon>Thermosediminibacterales</taxon>
        <taxon>Tepidanaerobacteraceae</taxon>
        <taxon>Tepidanaerobacter</taxon>
    </lineage>
</organism>
<keyword evidence="1" id="KW-0472">Membrane</keyword>
<feature type="transmembrane region" description="Helical" evidence="1">
    <location>
        <begin position="31"/>
        <end position="52"/>
    </location>
</feature>
<evidence type="ECO:0000313" key="3">
    <source>
        <dbReference type="Proteomes" id="UP000062160"/>
    </source>
</evidence>
<dbReference type="PANTHER" id="PTHR40044">
    <property type="entry name" value="INTEGRAL MEMBRANE PROTEIN-RELATED"/>
    <property type="match status" value="1"/>
</dbReference>
<keyword evidence="1" id="KW-1133">Transmembrane helix</keyword>
<dbReference type="AlphaFoldDB" id="A0A0U9HL39"/>
<dbReference type="PANTHER" id="PTHR40044:SF1">
    <property type="entry name" value="INTEGRAL MEMBRANE PROTEIN"/>
    <property type="match status" value="1"/>
</dbReference>
<name>A0A0U9HL39_9FIRM</name>
<dbReference type="Proteomes" id="UP000062160">
    <property type="component" value="Unassembled WGS sequence"/>
</dbReference>
<dbReference type="Pfam" id="PF06177">
    <property type="entry name" value="QueT"/>
    <property type="match status" value="1"/>
</dbReference>
<feature type="transmembrane region" description="Helical" evidence="1">
    <location>
        <begin position="73"/>
        <end position="91"/>
    </location>
</feature>
<protein>
    <submittedName>
        <fullName evidence="2">Uncharacterized membrane protein</fullName>
    </submittedName>
</protein>
<dbReference type="InterPro" id="IPR010387">
    <property type="entry name" value="QueT"/>
</dbReference>
<accession>A0A0U9HL39</accession>
<feature type="transmembrane region" description="Helical" evidence="1">
    <location>
        <begin position="151"/>
        <end position="173"/>
    </location>
</feature>
<feature type="transmembrane region" description="Helical" evidence="1">
    <location>
        <begin position="121"/>
        <end position="139"/>
    </location>
</feature>
<sequence length="185" mass="20185">MLWFAILIFLIAAIVFWLVFQQRKNSQTNPSAYLISRAALIAAIYALVTYVFEPISYGPVQVRISEALTLLPLMDPAAVPGLFVGCLIANILGGLGLWDICLGSLITFLAAYITSKMPNPFLGAVPPIVLNALGVAFYLSKIYSVPYIATALYIGLGELISVAGIGIPLFYLIQRTNLRKIFNKK</sequence>
<gene>
    <name evidence="2" type="ORF">TSYNT_9367</name>
</gene>